<feature type="domain" description="Carbohydrate kinase FGGY N-terminal" evidence="7">
    <location>
        <begin position="6"/>
        <end position="246"/>
    </location>
</feature>
<dbReference type="InterPro" id="IPR013449">
    <property type="entry name" value="Rhamnulokinase"/>
</dbReference>
<reference evidence="9 10" key="1">
    <citation type="submission" date="2016-10" db="EMBL/GenBank/DDBJ databases">
        <authorList>
            <person name="de Groot N.N."/>
        </authorList>
    </citation>
    <scope>NUCLEOTIDE SEQUENCE [LARGE SCALE GENOMIC DNA]</scope>
    <source>
        <strain evidence="9 10">TC2-24</strain>
    </source>
</reference>
<gene>
    <name evidence="9" type="ORF">SAMN04487850_1798</name>
</gene>
<evidence type="ECO:0000256" key="4">
    <source>
        <dbReference type="ARBA" id="ARBA00022777"/>
    </source>
</evidence>
<evidence type="ECO:0000259" key="7">
    <source>
        <dbReference type="Pfam" id="PF00370"/>
    </source>
</evidence>
<dbReference type="InterPro" id="IPR018485">
    <property type="entry name" value="FGGY_C"/>
</dbReference>
<dbReference type="Pfam" id="PF00370">
    <property type="entry name" value="FGGY_N"/>
    <property type="match status" value="1"/>
</dbReference>
<sequence>MKSKNYFFAVDLGATSGRTIIGSIENGSLTLEEITRFHNHLIEQGGHFYWDIHALYLEMISGLREVVRRDIKITSIGIDTWGVDFVMIGDDDAILRNPRAYRDPITFNAMNDYLRQVISKREIYDITGIQLMNFNTLFQLYAMRQEKNSALNSTKEILFMPDALSWMLTGKKVCEYTIASTSQLLDPRTKQFDERLLDSLALAQNTFGKMVDPGTVIGTLTEEAQRLTGLGPVPVIAVAGHDTGSAVAAVPAKNERFAYLSSGTWSLMGIETKAPIINDLSYERNFTNEGGIEGTTRFLKNICGMWLYECCRKEWTDAVRSLSHPELQGSAMKAEAFRSLINPDDIMFANPTSMIEAIQSYCRQTRQPIPETPAEICRCIFDSLALRYRQVFLWLREFANQKSTADGHKLDTIDVLHIIGGGSQNKYLNQFTANATGTTVLAGPQEGTAIGNIMLQAKTAGLVKDIWEMRQIIANSIELVRFEPTDKDIWDLAYDKYLRVTKR</sequence>
<evidence type="ECO:0000256" key="5">
    <source>
        <dbReference type="ARBA" id="ARBA00022840"/>
    </source>
</evidence>
<evidence type="ECO:0000313" key="10">
    <source>
        <dbReference type="Proteomes" id="UP000199373"/>
    </source>
</evidence>
<name>A0A1I0PIX2_9BACT</name>
<evidence type="ECO:0000256" key="1">
    <source>
        <dbReference type="ARBA" id="ARBA00009156"/>
    </source>
</evidence>
<dbReference type="GO" id="GO:0005524">
    <property type="term" value="F:ATP binding"/>
    <property type="evidence" value="ECO:0007669"/>
    <property type="project" value="UniProtKB-KW"/>
</dbReference>
<dbReference type="GO" id="GO:0008993">
    <property type="term" value="F:rhamnulokinase activity"/>
    <property type="evidence" value="ECO:0007669"/>
    <property type="project" value="InterPro"/>
</dbReference>
<feature type="domain" description="Carbohydrate kinase FGGY C-terminal" evidence="8">
    <location>
        <begin position="258"/>
        <end position="458"/>
    </location>
</feature>
<dbReference type="Gene3D" id="3.30.420.40">
    <property type="match status" value="2"/>
</dbReference>
<keyword evidence="5" id="KW-0067">ATP-binding</keyword>
<keyword evidence="3" id="KW-0547">Nucleotide-binding</keyword>
<evidence type="ECO:0000313" key="9">
    <source>
        <dbReference type="EMBL" id="SEW14328.1"/>
    </source>
</evidence>
<dbReference type="PANTHER" id="PTHR43095">
    <property type="entry name" value="SUGAR KINASE"/>
    <property type="match status" value="1"/>
</dbReference>
<evidence type="ECO:0000256" key="3">
    <source>
        <dbReference type="ARBA" id="ARBA00022741"/>
    </source>
</evidence>
<keyword evidence="2" id="KW-0808">Transferase</keyword>
<evidence type="ECO:0000256" key="6">
    <source>
        <dbReference type="ARBA" id="ARBA00023308"/>
    </source>
</evidence>
<dbReference type="InterPro" id="IPR018484">
    <property type="entry name" value="FGGY_N"/>
</dbReference>
<dbReference type="RefSeq" id="WP_091915999.1">
    <property type="nucleotide sequence ID" value="NZ_FOIQ01000004.1"/>
</dbReference>
<keyword evidence="4 9" id="KW-0418">Kinase</keyword>
<dbReference type="GO" id="GO:0019301">
    <property type="term" value="P:rhamnose catabolic process"/>
    <property type="evidence" value="ECO:0007669"/>
    <property type="project" value="InterPro"/>
</dbReference>
<dbReference type="CDD" id="cd07771">
    <property type="entry name" value="ASKHA_NBD_FGGY_RhaB-like"/>
    <property type="match status" value="1"/>
</dbReference>
<evidence type="ECO:0000259" key="8">
    <source>
        <dbReference type="Pfam" id="PF02782"/>
    </source>
</evidence>
<dbReference type="Pfam" id="PF02782">
    <property type="entry name" value="FGGY_C"/>
    <property type="match status" value="1"/>
</dbReference>
<keyword evidence="10" id="KW-1185">Reference proteome</keyword>
<keyword evidence="6" id="KW-0684">Rhamnose metabolism</keyword>
<protein>
    <submittedName>
        <fullName evidence="9">Rhamnulokinase</fullName>
    </submittedName>
</protein>
<proteinExistence type="inferred from homology"/>
<comment type="similarity">
    <text evidence="1">Belongs to the FGGY kinase family.</text>
</comment>
<accession>A0A1I0PIX2</accession>
<dbReference type="AlphaFoldDB" id="A0A1I0PIX2"/>
<evidence type="ECO:0000256" key="2">
    <source>
        <dbReference type="ARBA" id="ARBA00022679"/>
    </source>
</evidence>
<organism evidence="9 10">
    <name type="scientific">Prevotella aff. ruminicola Tc2-24</name>
    <dbReference type="NCBI Taxonomy" id="81582"/>
    <lineage>
        <taxon>Bacteria</taxon>
        <taxon>Pseudomonadati</taxon>
        <taxon>Bacteroidota</taxon>
        <taxon>Bacteroidia</taxon>
        <taxon>Bacteroidales</taxon>
        <taxon>Prevotellaceae</taxon>
        <taxon>Prevotella</taxon>
    </lineage>
</organism>
<dbReference type="Proteomes" id="UP000199373">
    <property type="component" value="Unassembled WGS sequence"/>
</dbReference>
<dbReference type="InterPro" id="IPR043129">
    <property type="entry name" value="ATPase_NBD"/>
</dbReference>
<dbReference type="SUPFAM" id="SSF53067">
    <property type="entry name" value="Actin-like ATPase domain"/>
    <property type="match status" value="2"/>
</dbReference>
<dbReference type="InterPro" id="IPR050406">
    <property type="entry name" value="FGGY_Carb_Kinase"/>
</dbReference>
<dbReference type="EMBL" id="FOIQ01000004">
    <property type="protein sequence ID" value="SEW14328.1"/>
    <property type="molecule type" value="Genomic_DNA"/>
</dbReference>